<dbReference type="RefSeq" id="WP_353866238.1">
    <property type="nucleotide sequence ID" value="NZ_CP088295.1"/>
</dbReference>
<keyword evidence="2" id="KW-1185">Reference proteome</keyword>
<accession>A0ABY5PNA0</accession>
<dbReference type="EMBL" id="CP088295">
    <property type="protein sequence ID" value="UUY05797.1"/>
    <property type="molecule type" value="Genomic_DNA"/>
</dbReference>
<gene>
    <name evidence="1" type="ORF">LRS13_09840</name>
</gene>
<reference evidence="2" key="1">
    <citation type="submission" date="2021-11" db="EMBL/GenBank/DDBJ databases">
        <title>Cultivation dependent microbiological survey of springs from the worlds oldest radium mine currently devoted to the extraction of radon-saturated water.</title>
        <authorList>
            <person name="Kapinusova G."/>
            <person name="Smrhova T."/>
            <person name="Strejcek M."/>
            <person name="Suman J."/>
            <person name="Jani K."/>
            <person name="Pajer P."/>
            <person name="Uhlik O."/>
        </authorList>
    </citation>
    <scope>NUCLEOTIDE SEQUENCE [LARGE SCALE GENOMIC DNA]</scope>
    <source>
        <strain evidence="2">J379</strain>
    </source>
</reference>
<protein>
    <submittedName>
        <fullName evidence="1">Uncharacterized protein</fullName>
    </submittedName>
</protein>
<sequence>MEGCRAGTGGAKVSVRLRRLRGGQPLLQVTARAGDTALRRVRVTLPKGFRVDTKRARRLAKISGTARGRKALKAGKRTLTLELGGKGARKVTLNLKRGAVRVGGAKLRRARVVRVDVQATPTAGLPTKLTLKVKPAKR</sequence>
<evidence type="ECO:0000313" key="1">
    <source>
        <dbReference type="EMBL" id="UUY05797.1"/>
    </source>
</evidence>
<organism evidence="1 2">
    <name type="scientific">Svornostia abyssi</name>
    <dbReference type="NCBI Taxonomy" id="2898438"/>
    <lineage>
        <taxon>Bacteria</taxon>
        <taxon>Bacillati</taxon>
        <taxon>Actinomycetota</taxon>
        <taxon>Thermoleophilia</taxon>
        <taxon>Solirubrobacterales</taxon>
        <taxon>Baekduiaceae</taxon>
        <taxon>Svornostia</taxon>
    </lineage>
</organism>
<evidence type="ECO:0000313" key="2">
    <source>
        <dbReference type="Proteomes" id="UP001058860"/>
    </source>
</evidence>
<proteinExistence type="predicted"/>
<name>A0ABY5PNA0_9ACTN</name>
<dbReference type="Proteomes" id="UP001058860">
    <property type="component" value="Chromosome"/>
</dbReference>